<evidence type="ECO:0000256" key="3">
    <source>
        <dbReference type="PROSITE-ProRule" id="PRU00176"/>
    </source>
</evidence>
<organism evidence="6 7">
    <name type="scientific">Sphaerobolus stellatus (strain SS14)</name>
    <dbReference type="NCBI Taxonomy" id="990650"/>
    <lineage>
        <taxon>Eukaryota</taxon>
        <taxon>Fungi</taxon>
        <taxon>Dikarya</taxon>
        <taxon>Basidiomycota</taxon>
        <taxon>Agaricomycotina</taxon>
        <taxon>Agaricomycetes</taxon>
        <taxon>Phallomycetidae</taxon>
        <taxon>Geastrales</taxon>
        <taxon>Sphaerobolaceae</taxon>
        <taxon>Sphaerobolus</taxon>
    </lineage>
</organism>
<feature type="region of interest" description="Disordered" evidence="4">
    <location>
        <begin position="644"/>
        <end position="760"/>
    </location>
</feature>
<evidence type="ECO:0000256" key="1">
    <source>
        <dbReference type="ARBA" id="ARBA00022737"/>
    </source>
</evidence>
<accession>A0A0C9TDH8</accession>
<reference evidence="6 7" key="1">
    <citation type="submission" date="2014-06" db="EMBL/GenBank/DDBJ databases">
        <title>Evolutionary Origins and Diversification of the Mycorrhizal Mutualists.</title>
        <authorList>
            <consortium name="DOE Joint Genome Institute"/>
            <consortium name="Mycorrhizal Genomics Consortium"/>
            <person name="Kohler A."/>
            <person name="Kuo A."/>
            <person name="Nagy L.G."/>
            <person name="Floudas D."/>
            <person name="Copeland A."/>
            <person name="Barry K.W."/>
            <person name="Cichocki N."/>
            <person name="Veneault-Fourrey C."/>
            <person name="LaButti K."/>
            <person name="Lindquist E.A."/>
            <person name="Lipzen A."/>
            <person name="Lundell T."/>
            <person name="Morin E."/>
            <person name="Murat C."/>
            <person name="Riley R."/>
            <person name="Ohm R."/>
            <person name="Sun H."/>
            <person name="Tunlid A."/>
            <person name="Henrissat B."/>
            <person name="Grigoriev I.V."/>
            <person name="Hibbett D.S."/>
            <person name="Martin F."/>
        </authorList>
    </citation>
    <scope>NUCLEOTIDE SEQUENCE [LARGE SCALE GENOMIC DNA]</scope>
    <source>
        <strain evidence="6 7">SS14</strain>
    </source>
</reference>
<evidence type="ECO:0000256" key="4">
    <source>
        <dbReference type="SAM" id="MobiDB-lite"/>
    </source>
</evidence>
<evidence type="ECO:0000259" key="5">
    <source>
        <dbReference type="PROSITE" id="PS50102"/>
    </source>
</evidence>
<feature type="domain" description="RRM" evidence="5">
    <location>
        <begin position="198"/>
        <end position="272"/>
    </location>
</feature>
<feature type="compositionally biased region" description="Low complexity" evidence="4">
    <location>
        <begin position="14"/>
        <end position="27"/>
    </location>
</feature>
<dbReference type="InterPro" id="IPR000504">
    <property type="entry name" value="RRM_dom"/>
</dbReference>
<sequence length="791" mass="82252">MHILATVPPTSATPPEAHSSPMSSHSPTPVPHPTAPTSVPTSSSISTSTPAPASITLSDEPAITLMMPTPPPPTTKQAEAEPQPQPQPQSPPSRSTSPKWRVNPDTDADANSTTTSTANPTPIATTNANAQQQPTITPSQSQSTVSSSTSSSSSISTQISSTSSCNIPSPSPAAIAAACSTNTPNPLHQLTWHVNRTTNVYINGLPPHFKAEQLYALASQFGTVLSCRTFTRQLSDHPSGYGFVLFDTVDAAQKCIDVLRSHHNLHPTFAKQAHKIARSPPLINITNPHPSAAAYVPELGLAHSTSYPHLGLGSSTSNSSIGMAMGIGGAVGGGAMGGEEVGGDVYIEGLPMNIDVPTLRVLVAPHVIRGSRFFADTRLQPPQLVAYIQVASRRSFVGGLSLPIPSVHVLTGSRLSTLSFSLLSLDVRVLIALFVFRLDNRAAAQDVRNKLHGRSIRGYSGRLQVVFADEVMDPPSSPPQSHPKINSGSNSNPKLTAMYQDIYAAPQAPQQQDTHNNVGGSGNVHNATGARRGYPNTNVNANGNGVGGGGGYQSQIQSPEGVVVGGVGGLGRMGMGGGYGISVEPLLHTLQGLGVGARYTTQPTPGTGSATVPPPLQPISATLSQLQMQLETLRPLLAAYTNSNNANTTSDTTSNGTINNGINTNSHSHSAQSQSHSNPTSPHLQSVPIPNGNSHPNLAATAASNTLNGNPNTNINAKVFNPHRARRPSSSRERESLNPMACSYTLPNGQGQGQGVNGRNAGAGASAGLGAPLFGRTPGRVQEIKVEGYVM</sequence>
<dbReference type="SMART" id="SM00360">
    <property type="entry name" value="RRM"/>
    <property type="match status" value="1"/>
</dbReference>
<dbReference type="OrthoDB" id="271725at2759"/>
<feature type="compositionally biased region" description="Low complexity" evidence="4">
    <location>
        <begin position="92"/>
        <end position="167"/>
    </location>
</feature>
<keyword evidence="7" id="KW-1185">Reference proteome</keyword>
<evidence type="ECO:0000313" key="6">
    <source>
        <dbReference type="EMBL" id="KIJ27283.1"/>
    </source>
</evidence>
<dbReference type="InterPro" id="IPR035979">
    <property type="entry name" value="RBD_domain_sf"/>
</dbReference>
<feature type="compositionally biased region" description="Low complexity" evidence="4">
    <location>
        <begin position="697"/>
        <end position="716"/>
    </location>
</feature>
<dbReference type="PANTHER" id="PTHR24012">
    <property type="entry name" value="RNA BINDING PROTEIN"/>
    <property type="match status" value="1"/>
</dbReference>
<gene>
    <name evidence="6" type="ORF">M422DRAFT_271533</name>
</gene>
<dbReference type="Pfam" id="PF00076">
    <property type="entry name" value="RRM_1"/>
    <property type="match status" value="1"/>
</dbReference>
<feature type="compositionally biased region" description="Polar residues" evidence="4">
    <location>
        <begin position="483"/>
        <end position="492"/>
    </location>
</feature>
<feature type="region of interest" description="Disordered" evidence="4">
    <location>
        <begin position="471"/>
        <end position="492"/>
    </location>
</feature>
<feature type="compositionally biased region" description="Low complexity" evidence="4">
    <location>
        <begin position="35"/>
        <end position="56"/>
    </location>
</feature>
<dbReference type="InterPro" id="IPR012677">
    <property type="entry name" value="Nucleotide-bd_a/b_plait_sf"/>
</dbReference>
<evidence type="ECO:0000313" key="7">
    <source>
        <dbReference type="Proteomes" id="UP000054279"/>
    </source>
</evidence>
<feature type="region of interest" description="Disordered" evidence="4">
    <location>
        <begin position="1"/>
        <end position="167"/>
    </location>
</feature>
<feature type="region of interest" description="Disordered" evidence="4">
    <location>
        <begin position="598"/>
        <end position="618"/>
    </location>
</feature>
<protein>
    <recommendedName>
        <fullName evidence="5">RRM domain-containing protein</fullName>
    </recommendedName>
</protein>
<dbReference type="SUPFAM" id="SSF54928">
    <property type="entry name" value="RNA-binding domain, RBD"/>
    <property type="match status" value="1"/>
</dbReference>
<dbReference type="Gene3D" id="3.30.70.330">
    <property type="match status" value="1"/>
</dbReference>
<dbReference type="GO" id="GO:0003723">
    <property type="term" value="F:RNA binding"/>
    <property type="evidence" value="ECO:0007669"/>
    <property type="project" value="UniProtKB-UniRule"/>
</dbReference>
<keyword evidence="2 3" id="KW-0694">RNA-binding</keyword>
<dbReference type="PROSITE" id="PS50102">
    <property type="entry name" value="RRM"/>
    <property type="match status" value="1"/>
</dbReference>
<proteinExistence type="predicted"/>
<evidence type="ECO:0000256" key="2">
    <source>
        <dbReference type="ARBA" id="ARBA00022884"/>
    </source>
</evidence>
<dbReference type="AlphaFoldDB" id="A0A0C9TDH8"/>
<dbReference type="EMBL" id="KN837340">
    <property type="protein sequence ID" value="KIJ27283.1"/>
    <property type="molecule type" value="Genomic_DNA"/>
</dbReference>
<dbReference type="HOGENOM" id="CLU_026972_0_0_1"/>
<keyword evidence="1" id="KW-0677">Repeat</keyword>
<feature type="compositionally biased region" description="Polar residues" evidence="4">
    <location>
        <begin position="599"/>
        <end position="610"/>
    </location>
</feature>
<feature type="compositionally biased region" description="Low complexity" evidence="4">
    <location>
        <begin position="644"/>
        <end position="677"/>
    </location>
</feature>
<name>A0A0C9TDH8_SPHS4</name>
<dbReference type="Proteomes" id="UP000054279">
    <property type="component" value="Unassembled WGS sequence"/>
</dbReference>